<comment type="caution">
    <text evidence="1">The sequence shown here is derived from an EMBL/GenBank/DDBJ whole genome shotgun (WGS) entry which is preliminary data.</text>
</comment>
<evidence type="ECO:0000313" key="1">
    <source>
        <dbReference type="EMBL" id="KAG0478907.1"/>
    </source>
</evidence>
<protein>
    <submittedName>
        <fullName evidence="1">Uncharacterized protein</fullName>
    </submittedName>
</protein>
<organism evidence="1 2">
    <name type="scientific">Vanilla planifolia</name>
    <name type="common">Vanilla</name>
    <dbReference type="NCBI Taxonomy" id="51239"/>
    <lineage>
        <taxon>Eukaryota</taxon>
        <taxon>Viridiplantae</taxon>
        <taxon>Streptophyta</taxon>
        <taxon>Embryophyta</taxon>
        <taxon>Tracheophyta</taxon>
        <taxon>Spermatophyta</taxon>
        <taxon>Magnoliopsida</taxon>
        <taxon>Liliopsida</taxon>
        <taxon>Asparagales</taxon>
        <taxon>Orchidaceae</taxon>
        <taxon>Vanilloideae</taxon>
        <taxon>Vanilleae</taxon>
        <taxon>Vanilla</taxon>
    </lineage>
</organism>
<accession>A0A835R2B3</accession>
<proteinExistence type="predicted"/>
<dbReference type="AlphaFoldDB" id="A0A835R2B3"/>
<dbReference type="Proteomes" id="UP000639772">
    <property type="component" value="Chromosome 6"/>
</dbReference>
<reference evidence="1 2" key="1">
    <citation type="journal article" date="2020" name="Nat. Food">
        <title>A phased Vanilla planifolia genome enables genetic improvement of flavour and production.</title>
        <authorList>
            <person name="Hasing T."/>
            <person name="Tang H."/>
            <person name="Brym M."/>
            <person name="Khazi F."/>
            <person name="Huang T."/>
            <person name="Chambers A.H."/>
        </authorList>
    </citation>
    <scope>NUCLEOTIDE SEQUENCE [LARGE SCALE GENOMIC DNA]</scope>
    <source>
        <tissue evidence="1">Leaf</tissue>
    </source>
</reference>
<name>A0A835R2B3_VANPL</name>
<evidence type="ECO:0000313" key="2">
    <source>
        <dbReference type="Proteomes" id="UP000639772"/>
    </source>
</evidence>
<sequence length="99" mass="11510">MMAFLVPKSPETRCRRHGYDLEPFHDLKNVEEHPQSKLFRIPRAEIQNAISREQHGEMRAREAAVEGSLFPPYTVLSSLVRLANLQRSDKDAFMSWKKS</sequence>
<gene>
    <name evidence="1" type="ORF">HPP92_013626</name>
</gene>
<dbReference type="EMBL" id="JADCNM010000006">
    <property type="protein sequence ID" value="KAG0478907.1"/>
    <property type="molecule type" value="Genomic_DNA"/>
</dbReference>